<keyword evidence="2 15" id="KW-0575">Peroxidase</keyword>
<dbReference type="Pfam" id="PF11895">
    <property type="entry name" value="Peroxidase_ext"/>
    <property type="match status" value="1"/>
</dbReference>
<dbReference type="InterPro" id="IPR019794">
    <property type="entry name" value="Peroxidases_AS"/>
</dbReference>
<dbReference type="InterPro" id="IPR024589">
    <property type="entry name" value="Ligninase_C"/>
</dbReference>
<dbReference type="GO" id="GO:0046274">
    <property type="term" value="P:lignin catabolic process"/>
    <property type="evidence" value="ECO:0007669"/>
    <property type="project" value="UniProtKB-KW"/>
</dbReference>
<feature type="binding site" evidence="12">
    <location>
        <position position="173"/>
    </location>
    <ligand>
        <name>Ca(2+)</name>
        <dbReference type="ChEBI" id="CHEBI:29108"/>
        <label>2</label>
    </ligand>
</feature>
<dbReference type="GO" id="GO:0000302">
    <property type="term" value="P:response to reactive oxygen species"/>
    <property type="evidence" value="ECO:0007669"/>
    <property type="project" value="TreeGrafter"/>
</dbReference>
<organism evidence="17 18">
    <name type="scientific">Daedalea quercina L-15889</name>
    <dbReference type="NCBI Taxonomy" id="1314783"/>
    <lineage>
        <taxon>Eukaryota</taxon>
        <taxon>Fungi</taxon>
        <taxon>Dikarya</taxon>
        <taxon>Basidiomycota</taxon>
        <taxon>Agaricomycotina</taxon>
        <taxon>Agaricomycetes</taxon>
        <taxon>Polyporales</taxon>
        <taxon>Fomitopsis</taxon>
    </lineage>
</organism>
<dbReference type="GO" id="GO:0020037">
    <property type="term" value="F:heme binding"/>
    <property type="evidence" value="ECO:0007669"/>
    <property type="project" value="UniProtKB-UniRule"/>
</dbReference>
<feature type="domain" description="Plant heme peroxidase family profile" evidence="16">
    <location>
        <begin position="20"/>
        <end position="250"/>
    </location>
</feature>
<proteinExistence type="inferred from homology"/>
<dbReference type="InterPro" id="IPR010255">
    <property type="entry name" value="Haem_peroxidase_sf"/>
</dbReference>
<feature type="site" description="Transition state stabilizer" evidence="13">
    <location>
        <position position="21"/>
    </location>
</feature>
<dbReference type="SUPFAM" id="SSF48113">
    <property type="entry name" value="Heme-dependent peroxidases"/>
    <property type="match status" value="1"/>
</dbReference>
<dbReference type="OrthoDB" id="2113341at2759"/>
<dbReference type="Gene3D" id="1.10.520.10">
    <property type="match status" value="1"/>
</dbReference>
<keyword evidence="10" id="KW-0439">Lignin degradation</keyword>
<keyword evidence="7 12" id="KW-0408">Iron</keyword>
<feature type="binding site" evidence="12">
    <location>
        <position position="26"/>
    </location>
    <ligand>
        <name>Ca(2+)</name>
        <dbReference type="ChEBI" id="CHEBI:29108"/>
        <label>1</label>
    </ligand>
</feature>
<dbReference type="PROSITE" id="PS00436">
    <property type="entry name" value="PEROXIDASE_2"/>
    <property type="match status" value="1"/>
</dbReference>
<dbReference type="Proteomes" id="UP000076727">
    <property type="component" value="Unassembled WGS sequence"/>
</dbReference>
<keyword evidence="12 15" id="KW-0106">Calcium</keyword>
<comment type="similarity">
    <text evidence="1 15">Belongs to the peroxidase family. Ligninase subfamily.</text>
</comment>
<dbReference type="Gene3D" id="1.10.420.10">
    <property type="entry name" value="Peroxidase, domain 2"/>
    <property type="match status" value="1"/>
</dbReference>
<keyword evidence="3 12" id="KW-0349">Heme</keyword>
<keyword evidence="6 15" id="KW-0560">Oxidoreductase</keyword>
<feature type="binding site" evidence="12">
    <location>
        <position position="44"/>
    </location>
    <ligand>
        <name>Ca(2+)</name>
        <dbReference type="ChEBI" id="CHEBI:29108"/>
        <label>1</label>
    </ligand>
</feature>
<feature type="binding site" evidence="12">
    <location>
        <position position="171"/>
    </location>
    <ligand>
        <name>Ca(2+)</name>
        <dbReference type="ChEBI" id="CHEBI:29108"/>
        <label>2</label>
    </ligand>
</feature>
<feature type="binding site" description="axial binding residue" evidence="12">
    <location>
        <position position="153"/>
    </location>
    <ligand>
        <name>heme b</name>
        <dbReference type="ChEBI" id="CHEBI:60344"/>
    </ligand>
    <ligandPart>
        <name>Fe</name>
        <dbReference type="ChEBI" id="CHEBI:18248"/>
    </ligandPart>
</feature>
<evidence type="ECO:0000256" key="11">
    <source>
        <dbReference type="PIRSR" id="PIRSR601621-1"/>
    </source>
</evidence>
<dbReference type="GO" id="GO:0034599">
    <property type="term" value="P:cellular response to oxidative stress"/>
    <property type="evidence" value="ECO:0007669"/>
    <property type="project" value="InterPro"/>
</dbReference>
<evidence type="ECO:0000256" key="15">
    <source>
        <dbReference type="RuleBase" id="RU363051"/>
    </source>
</evidence>
<dbReference type="PRINTS" id="PR00462">
    <property type="entry name" value="LIGNINASE"/>
</dbReference>
<evidence type="ECO:0000256" key="7">
    <source>
        <dbReference type="ARBA" id="ARBA00023004"/>
    </source>
</evidence>
<reference evidence="17 18" key="1">
    <citation type="journal article" date="2016" name="Mol. Biol. Evol.">
        <title>Comparative Genomics of Early-Diverging Mushroom-Forming Fungi Provides Insights into the Origins of Lignocellulose Decay Capabilities.</title>
        <authorList>
            <person name="Nagy L.G."/>
            <person name="Riley R."/>
            <person name="Tritt A."/>
            <person name="Adam C."/>
            <person name="Daum C."/>
            <person name="Floudas D."/>
            <person name="Sun H."/>
            <person name="Yadav J.S."/>
            <person name="Pangilinan J."/>
            <person name="Larsson K.H."/>
            <person name="Matsuura K."/>
            <person name="Barry K."/>
            <person name="Labutti K."/>
            <person name="Kuo R."/>
            <person name="Ohm R.A."/>
            <person name="Bhattacharya S.S."/>
            <person name="Shirouzu T."/>
            <person name="Yoshinaga Y."/>
            <person name="Martin F.M."/>
            <person name="Grigoriev I.V."/>
            <person name="Hibbett D.S."/>
        </authorList>
    </citation>
    <scope>NUCLEOTIDE SEQUENCE [LARGE SCALE GENOMIC DNA]</scope>
    <source>
        <strain evidence="17 18">L-15889</strain>
    </source>
</reference>
<evidence type="ECO:0000256" key="10">
    <source>
        <dbReference type="ARBA" id="ARBA00023185"/>
    </source>
</evidence>
<dbReference type="GO" id="GO:0046872">
    <property type="term" value="F:metal ion binding"/>
    <property type="evidence" value="ECO:0007669"/>
    <property type="project" value="UniProtKB-UniRule"/>
</dbReference>
<evidence type="ECO:0000256" key="6">
    <source>
        <dbReference type="ARBA" id="ARBA00023002"/>
    </source>
</evidence>
<dbReference type="PANTHER" id="PTHR31356">
    <property type="entry name" value="THYLAKOID LUMENAL 29 KDA PROTEIN, CHLOROPLASTIC-RELATED"/>
    <property type="match status" value="1"/>
</dbReference>
<evidence type="ECO:0000256" key="12">
    <source>
        <dbReference type="PIRSR" id="PIRSR601621-2"/>
    </source>
</evidence>
<dbReference type="PRINTS" id="PR00458">
    <property type="entry name" value="PEROXIDASE"/>
</dbReference>
<name>A0A165TPE7_9APHY</name>
<feature type="binding site" evidence="12">
    <location>
        <position position="178"/>
    </location>
    <ligand>
        <name>Ca(2+)</name>
        <dbReference type="ChEBI" id="CHEBI:29108"/>
        <label>2</label>
    </ligand>
</feature>
<evidence type="ECO:0000256" key="3">
    <source>
        <dbReference type="ARBA" id="ARBA00022617"/>
    </source>
</evidence>
<dbReference type="InterPro" id="IPR001621">
    <property type="entry name" value="Ligninase"/>
</dbReference>
<keyword evidence="8 14" id="KW-1015">Disulfide bond</keyword>
<dbReference type="PROSITE" id="PS00435">
    <property type="entry name" value="PEROXIDASE_1"/>
    <property type="match status" value="1"/>
</dbReference>
<feature type="binding site" evidence="12">
    <location>
        <position position="48"/>
    </location>
    <ligand>
        <name>Ca(2+)</name>
        <dbReference type="ChEBI" id="CHEBI:29108"/>
        <label>1</label>
    </ligand>
</feature>
<comment type="cofactor">
    <cofactor evidence="12">
        <name>heme b</name>
        <dbReference type="ChEBI" id="CHEBI:60344"/>
    </cofactor>
    <text evidence="12">Binds 1 heme b (iron(II)-protoporphyrin IX) group per subunit.</text>
</comment>
<dbReference type="InterPro" id="IPR044831">
    <property type="entry name" value="Ccp1-like"/>
</dbReference>
<keyword evidence="9" id="KW-0325">Glycoprotein</keyword>
<evidence type="ECO:0000313" key="18">
    <source>
        <dbReference type="Proteomes" id="UP000076727"/>
    </source>
</evidence>
<feature type="binding site" evidence="12">
    <location>
        <position position="154"/>
    </location>
    <ligand>
        <name>Ca(2+)</name>
        <dbReference type="ChEBI" id="CHEBI:29108"/>
        <label>2</label>
    </ligand>
</feature>
<dbReference type="PROSITE" id="PS50873">
    <property type="entry name" value="PEROXIDASE_4"/>
    <property type="match status" value="1"/>
</dbReference>
<comment type="cofactor">
    <cofactor evidence="12 15">
        <name>Ca(2+)</name>
        <dbReference type="ChEBI" id="CHEBI:29108"/>
    </cofactor>
    <text evidence="12 15">Binds 2 calcium ions per subunit.</text>
</comment>
<accession>A0A165TPE7</accession>
<dbReference type="PANTHER" id="PTHR31356:SF66">
    <property type="entry name" value="CATALASE-PEROXIDASE"/>
    <property type="match status" value="1"/>
</dbReference>
<feature type="active site" description="Proton acceptor" evidence="11">
    <location>
        <position position="25"/>
    </location>
</feature>
<dbReference type="AlphaFoldDB" id="A0A165TPE7"/>
<evidence type="ECO:0000256" key="5">
    <source>
        <dbReference type="ARBA" id="ARBA00022729"/>
    </source>
</evidence>
<keyword evidence="5" id="KW-0732">Signal</keyword>
<gene>
    <name evidence="17" type="ORF">DAEQUDRAFT_661675</name>
</gene>
<dbReference type="GO" id="GO:0042744">
    <property type="term" value="P:hydrogen peroxide catabolic process"/>
    <property type="evidence" value="ECO:0007669"/>
    <property type="project" value="TreeGrafter"/>
</dbReference>
<evidence type="ECO:0000256" key="4">
    <source>
        <dbReference type="ARBA" id="ARBA00022723"/>
    </source>
</evidence>
<protein>
    <recommendedName>
        <fullName evidence="15">Peroxidase</fullName>
        <ecNumber evidence="15">1.11.1.-</ecNumber>
    </recommendedName>
</protein>
<dbReference type="InterPro" id="IPR019793">
    <property type="entry name" value="Peroxidases_heam-ligand_BS"/>
</dbReference>
<evidence type="ECO:0000256" key="2">
    <source>
        <dbReference type="ARBA" id="ARBA00022559"/>
    </source>
</evidence>
<dbReference type="InterPro" id="IPR002016">
    <property type="entry name" value="Haem_peroxidase"/>
</dbReference>
<sequence length="283" mass="29674">MLSYDRFGEGKCNDQAREAIRLTFHDAVGRSHALKSSGAFEGGGADGSIIWFANVELADPANDGLEDIVLALKDVADNHNVSYGDIIQFAGAVGLSNCPGSPRLAFYAGRPDPVAPSPSGLIPSPTDSADVLLARMSDAGFTAEETVALLAAHSVARQKTIDPSVPNMPLDSTPEVFDTQFYTEMLLKGTCYPGRGRSAAEVKSPLKSTMRLASDAAVAQHASTAGTWRALADNPGAMQTAFREAMQKLATQGHTNLTDCSSVIPTAAPAMRPPAARPSANTQ</sequence>
<keyword evidence="18" id="KW-1185">Reference proteome</keyword>
<dbReference type="GO" id="GO:0004601">
    <property type="term" value="F:peroxidase activity"/>
    <property type="evidence" value="ECO:0007669"/>
    <property type="project" value="UniProtKB-KW"/>
</dbReference>
<dbReference type="EMBL" id="KV429035">
    <property type="protein sequence ID" value="KZT73746.1"/>
    <property type="molecule type" value="Genomic_DNA"/>
</dbReference>
<evidence type="ECO:0000256" key="1">
    <source>
        <dbReference type="ARBA" id="ARBA00006089"/>
    </source>
</evidence>
<keyword evidence="4 12" id="KW-0479">Metal-binding</keyword>
<dbReference type="Pfam" id="PF00141">
    <property type="entry name" value="peroxidase"/>
    <property type="match status" value="1"/>
</dbReference>
<feature type="binding site" evidence="12">
    <location>
        <position position="46"/>
    </location>
    <ligand>
        <name>Ca(2+)</name>
        <dbReference type="ChEBI" id="CHEBI:29108"/>
        <label>1</label>
    </ligand>
</feature>
<dbReference type="STRING" id="1314783.A0A165TPE7"/>
<evidence type="ECO:0000256" key="9">
    <source>
        <dbReference type="ARBA" id="ARBA00023180"/>
    </source>
</evidence>
<dbReference type="EC" id="1.11.1.-" evidence="15"/>
<evidence type="ECO:0000256" key="13">
    <source>
        <dbReference type="PIRSR" id="PIRSR601621-3"/>
    </source>
</evidence>
<evidence type="ECO:0000259" key="16">
    <source>
        <dbReference type="PROSITE" id="PS50873"/>
    </source>
</evidence>
<evidence type="ECO:0000313" key="17">
    <source>
        <dbReference type="EMBL" id="KZT73746.1"/>
    </source>
</evidence>
<evidence type="ECO:0000256" key="8">
    <source>
        <dbReference type="ARBA" id="ARBA00023157"/>
    </source>
</evidence>
<evidence type="ECO:0000256" key="14">
    <source>
        <dbReference type="PIRSR" id="PIRSR601621-4"/>
    </source>
</evidence>
<feature type="disulfide bond" evidence="14">
    <location>
        <begin position="12"/>
        <end position="98"/>
    </location>
</feature>